<feature type="binding site" evidence="12">
    <location>
        <position position="185"/>
    </location>
    <ligand>
        <name>Ca(2+)</name>
        <dbReference type="ChEBI" id="CHEBI:29108"/>
    </ligand>
</feature>
<dbReference type="AlphaFoldDB" id="A0A8I6SSP2"/>
<evidence type="ECO:0000256" key="7">
    <source>
        <dbReference type="ARBA" id="ARBA00022837"/>
    </source>
</evidence>
<dbReference type="GO" id="GO:0030166">
    <property type="term" value="P:proteoglycan biosynthetic process"/>
    <property type="evidence" value="ECO:0007669"/>
    <property type="project" value="TreeGrafter"/>
</dbReference>
<dbReference type="GO" id="GO:0005509">
    <property type="term" value="F:calcium ion binding"/>
    <property type="evidence" value="ECO:0007669"/>
    <property type="project" value="InterPro"/>
</dbReference>
<dbReference type="InterPro" id="IPR009283">
    <property type="entry name" value="Apyrase"/>
</dbReference>
<feature type="binding site" evidence="12">
    <location>
        <position position="324"/>
    </location>
    <ligand>
        <name>Ca(2+)</name>
        <dbReference type="ChEBI" id="CHEBI:29108"/>
    </ligand>
</feature>
<dbReference type="OMA" id="TEGHYND"/>
<evidence type="ECO:0000256" key="5">
    <source>
        <dbReference type="ARBA" id="ARBA00022723"/>
    </source>
</evidence>
<comment type="cofactor">
    <cofactor evidence="1 12">
        <name>Ca(2+)</name>
        <dbReference type="ChEBI" id="CHEBI:29108"/>
    </cofactor>
</comment>
<keyword evidence="4" id="KW-0800">Toxin</keyword>
<keyword evidence="5 12" id="KW-0479">Metal-binding</keyword>
<dbReference type="Proteomes" id="UP000494040">
    <property type="component" value="Unassembled WGS sequence"/>
</dbReference>
<evidence type="ECO:0000313" key="13">
    <source>
        <dbReference type="EnsemblMetazoa" id="XP_024081705.1"/>
    </source>
</evidence>
<dbReference type="CTD" id="106669828"/>
<dbReference type="RefSeq" id="XP_024081705.1">
    <property type="nucleotide sequence ID" value="XM_024225937.1"/>
</dbReference>
<dbReference type="FunFam" id="2.120.10.100:FF:000001">
    <property type="entry name" value="Soluble calcium-activated nucleotidase 1"/>
    <property type="match status" value="1"/>
</dbReference>
<protein>
    <recommendedName>
        <fullName evidence="11">Apyrase</fullName>
        <ecNumber evidence="2">3.6.1.5</ecNumber>
    </recommendedName>
</protein>
<keyword evidence="3" id="KW-1201">Platelet aggregation inhibiting toxin</keyword>
<evidence type="ECO:0000256" key="8">
    <source>
        <dbReference type="ARBA" id="ARBA00023240"/>
    </source>
</evidence>
<accession>A0A8I6SSP2</accession>
<evidence type="ECO:0000256" key="3">
    <source>
        <dbReference type="ARBA" id="ARBA00022442"/>
    </source>
</evidence>
<dbReference type="OrthoDB" id="25028at2759"/>
<dbReference type="Gene3D" id="2.120.10.100">
    <property type="entry name" value="Apyrase"/>
    <property type="match status" value="1"/>
</dbReference>
<evidence type="ECO:0000256" key="12">
    <source>
        <dbReference type="PIRSR" id="PIRSR609283-1"/>
    </source>
</evidence>
<dbReference type="InterPro" id="IPR036258">
    <property type="entry name" value="Apyrase_sf"/>
</dbReference>
<keyword evidence="6" id="KW-0378">Hydrolase</keyword>
<dbReference type="GeneID" id="106669828"/>
<feature type="binding site" evidence="12">
    <location>
        <position position="254"/>
    </location>
    <ligand>
        <name>Ca(2+)</name>
        <dbReference type="ChEBI" id="CHEBI:29108"/>
    </ligand>
</feature>
<reference evidence="13" key="1">
    <citation type="submission" date="2022-01" db="UniProtKB">
        <authorList>
            <consortium name="EnsemblMetazoa"/>
        </authorList>
    </citation>
    <scope>IDENTIFICATION</scope>
</reference>
<keyword evidence="8" id="KW-1199">Hemostasis impairing toxin</keyword>
<keyword evidence="7 12" id="KW-0106">Calcium</keyword>
<evidence type="ECO:0000313" key="14">
    <source>
        <dbReference type="Proteomes" id="UP000494040"/>
    </source>
</evidence>
<evidence type="ECO:0000256" key="4">
    <source>
        <dbReference type="ARBA" id="ARBA00022656"/>
    </source>
</evidence>
<name>A0A8I6SSP2_CIMLE</name>
<evidence type="ECO:0000256" key="9">
    <source>
        <dbReference type="ARBA" id="ARBA00025738"/>
    </source>
</evidence>
<dbReference type="EC" id="3.6.1.5" evidence="2"/>
<dbReference type="GO" id="GO:0004050">
    <property type="term" value="F:apyrase activity"/>
    <property type="evidence" value="ECO:0007669"/>
    <property type="project" value="UniProtKB-EC"/>
</dbReference>
<comment type="similarity">
    <text evidence="9">Belongs to the apyrase family.</text>
</comment>
<organism evidence="13 14">
    <name type="scientific">Cimex lectularius</name>
    <name type="common">Bed bug</name>
    <name type="synonym">Acanthia lectularia</name>
    <dbReference type="NCBI Taxonomy" id="79782"/>
    <lineage>
        <taxon>Eukaryota</taxon>
        <taxon>Metazoa</taxon>
        <taxon>Ecdysozoa</taxon>
        <taxon>Arthropoda</taxon>
        <taxon>Hexapoda</taxon>
        <taxon>Insecta</taxon>
        <taxon>Pterygota</taxon>
        <taxon>Neoptera</taxon>
        <taxon>Paraneoptera</taxon>
        <taxon>Hemiptera</taxon>
        <taxon>Heteroptera</taxon>
        <taxon>Panheteroptera</taxon>
        <taxon>Cimicomorpha</taxon>
        <taxon>Cimicidae</taxon>
        <taxon>Cimex</taxon>
    </lineage>
</organism>
<proteinExistence type="inferred from homology"/>
<feature type="binding site" evidence="12">
    <location>
        <position position="139"/>
    </location>
    <ligand>
        <name>Ca(2+)</name>
        <dbReference type="ChEBI" id="CHEBI:29108"/>
    </ligand>
</feature>
<dbReference type="EnsemblMetazoa" id="XM_024225937.1">
    <property type="protein sequence ID" value="XP_024081705.1"/>
    <property type="gene ID" value="LOC106669828"/>
</dbReference>
<dbReference type="GO" id="GO:0045134">
    <property type="term" value="F:UDP phosphatase activity"/>
    <property type="evidence" value="ECO:0007669"/>
    <property type="project" value="TreeGrafter"/>
</dbReference>
<evidence type="ECO:0000256" key="1">
    <source>
        <dbReference type="ARBA" id="ARBA00001913"/>
    </source>
</evidence>
<comment type="catalytic activity">
    <reaction evidence="10">
        <text>a ribonucleoside 5'-triphosphate + 2 H2O = a ribonucleoside 5'-phosphate + 2 phosphate + 2 H(+)</text>
        <dbReference type="Rhea" id="RHEA:36795"/>
        <dbReference type="ChEBI" id="CHEBI:15377"/>
        <dbReference type="ChEBI" id="CHEBI:15378"/>
        <dbReference type="ChEBI" id="CHEBI:43474"/>
        <dbReference type="ChEBI" id="CHEBI:58043"/>
        <dbReference type="ChEBI" id="CHEBI:61557"/>
        <dbReference type="EC" id="3.6.1.5"/>
    </reaction>
    <physiologicalReaction direction="left-to-right" evidence="10">
        <dbReference type="Rhea" id="RHEA:36796"/>
    </physiologicalReaction>
</comment>
<evidence type="ECO:0000256" key="10">
    <source>
        <dbReference type="ARBA" id="ARBA00047297"/>
    </source>
</evidence>
<dbReference type="GO" id="GO:0090729">
    <property type="term" value="F:toxin activity"/>
    <property type="evidence" value="ECO:0007669"/>
    <property type="project" value="UniProtKB-KW"/>
</dbReference>
<dbReference type="SUPFAM" id="SSF101887">
    <property type="entry name" value="Apyrase"/>
    <property type="match status" value="1"/>
</dbReference>
<evidence type="ECO:0000256" key="11">
    <source>
        <dbReference type="ARBA" id="ARBA00074431"/>
    </source>
</evidence>
<evidence type="ECO:0000256" key="2">
    <source>
        <dbReference type="ARBA" id="ARBA00012148"/>
    </source>
</evidence>
<dbReference type="GO" id="GO:0004382">
    <property type="term" value="F:GDP phosphatase activity"/>
    <property type="evidence" value="ECO:0007669"/>
    <property type="project" value="TreeGrafter"/>
</dbReference>
<feature type="binding site" evidence="12">
    <location>
        <position position="375"/>
    </location>
    <ligand>
        <name>Ca(2+)</name>
        <dbReference type="ChEBI" id="CHEBI:29108"/>
    </ligand>
</feature>
<dbReference type="PANTHER" id="PTHR13023:SF3">
    <property type="entry name" value="SOLUBLE CALCIUM-ACTIVATED NUCLEOTIDASE 1"/>
    <property type="match status" value="1"/>
</dbReference>
<evidence type="ECO:0000256" key="6">
    <source>
        <dbReference type="ARBA" id="ARBA00022801"/>
    </source>
</evidence>
<feature type="binding site" evidence="12">
    <location>
        <position position="138"/>
    </location>
    <ligand>
        <name>Ca(2+)</name>
        <dbReference type="ChEBI" id="CHEBI:29108"/>
    </ligand>
</feature>
<dbReference type="PANTHER" id="PTHR13023">
    <property type="entry name" value="APYRASE"/>
    <property type="match status" value="1"/>
</dbReference>
<sequence>MLTTVRQAMRSSYRVGNPIRFQPTNVVGLLLLSLVLSFMLVQSYELGHASGETNANSKYPLTTPVEENLKVRFKIGVISDDDKNAVSKDESNTWVSTYLTGTLEWEKSADKITVQWDKANEKKVKSKYSYGGRGMELSELVTFNGNLLTFDDRTGLVYILKDDKVYPWVVLADGDGKNSKGFKSEWATEKAGNLYVGSSGKEWTTKEGTIENYNPMWVKMINKNGEVTSLNWQTNYEKIRSSMNITFPGYMWHEAACWSDKYNKWFFLPRALSQEAYDSKKFETQGANVIISCDDKFEKCEVNGLFCFQPTQIQGKTEDKRGFSNFKFVPTSEDKIIVGLKTVEADDTTETYFTAFDLEGKVLLEETKIDDHKYEGVDFV</sequence>
<keyword evidence="14" id="KW-1185">Reference proteome</keyword>
<dbReference type="Pfam" id="PF06079">
    <property type="entry name" value="Apyrase"/>
    <property type="match status" value="1"/>
</dbReference>